<dbReference type="InterPro" id="IPR009599">
    <property type="entry name" value="DUF1207"/>
</dbReference>
<protein>
    <recommendedName>
        <fullName evidence="4">DUF1207 domain-containing protein</fullName>
    </recommendedName>
</protein>
<evidence type="ECO:0000313" key="2">
    <source>
        <dbReference type="EMBL" id="TWT88465.1"/>
    </source>
</evidence>
<dbReference type="RefSeq" id="WP_146399547.1">
    <property type="nucleotide sequence ID" value="NZ_SJPQ01000002.1"/>
</dbReference>
<feature type="signal peptide" evidence="1">
    <location>
        <begin position="1"/>
        <end position="32"/>
    </location>
</feature>
<name>A0A5C5ZN22_9BACT</name>
<comment type="caution">
    <text evidence="2">The sequence shown here is derived from an EMBL/GenBank/DDBJ whole genome shotgun (WGS) entry which is preliminary data.</text>
</comment>
<gene>
    <name evidence="2" type="ORF">Mal64_19470</name>
</gene>
<keyword evidence="1" id="KW-0732">Signal</keyword>
<feature type="chain" id="PRO_5022917933" description="DUF1207 domain-containing protein" evidence="1">
    <location>
        <begin position="33"/>
        <end position="350"/>
    </location>
</feature>
<evidence type="ECO:0000256" key="1">
    <source>
        <dbReference type="SAM" id="SignalP"/>
    </source>
</evidence>
<dbReference type="Pfam" id="PF06727">
    <property type="entry name" value="DUF1207"/>
    <property type="match status" value="1"/>
</dbReference>
<evidence type="ECO:0008006" key="4">
    <source>
        <dbReference type="Google" id="ProtNLM"/>
    </source>
</evidence>
<accession>A0A5C5ZN22</accession>
<dbReference type="EMBL" id="SJPQ01000002">
    <property type="protein sequence ID" value="TWT88465.1"/>
    <property type="molecule type" value="Genomic_DNA"/>
</dbReference>
<organism evidence="2 3">
    <name type="scientific">Pseudobythopirellula maris</name>
    <dbReference type="NCBI Taxonomy" id="2527991"/>
    <lineage>
        <taxon>Bacteria</taxon>
        <taxon>Pseudomonadati</taxon>
        <taxon>Planctomycetota</taxon>
        <taxon>Planctomycetia</taxon>
        <taxon>Pirellulales</taxon>
        <taxon>Lacipirellulaceae</taxon>
        <taxon>Pseudobythopirellula</taxon>
    </lineage>
</organism>
<dbReference type="AlphaFoldDB" id="A0A5C5ZN22"/>
<keyword evidence="3" id="KW-1185">Reference proteome</keyword>
<evidence type="ECO:0000313" key="3">
    <source>
        <dbReference type="Proteomes" id="UP000315440"/>
    </source>
</evidence>
<sequence length="350" mass="39064" precursor="true">MPRTTHRRLTELALRASALAVAVFVSLGDARAADRSPRDPFLMADASAASSVWIGDNANDLIDPLVSTVSREESIASTARIDNTIVPTHYVQSQGGWGWEIMPDGLIYRSYQAGPRESRLALHQISNSTPLGEETLWDATLGGRRGLLRYGNGDSFRPQGWQLDIEGATIVRLNLDNDRDVDSSDFRFGVPLTYGSGNWQYKTGYYHLSSHLGDEFIARTPGATRINYVRDAIILGASYNPNPCWRLYGETAYAFFTAGGAEPWEFQFGAEYSRPGMTGIYGTPFFATNAHLREETDFSGDWTAQTGWLWRGATGSTMRLGLHYMNGKSTQYQFFNRNEEQIGLGIWYDF</sequence>
<proteinExistence type="predicted"/>
<dbReference type="Proteomes" id="UP000315440">
    <property type="component" value="Unassembled WGS sequence"/>
</dbReference>
<reference evidence="2 3" key="1">
    <citation type="submission" date="2019-02" db="EMBL/GenBank/DDBJ databases">
        <title>Deep-cultivation of Planctomycetes and their phenomic and genomic characterization uncovers novel biology.</title>
        <authorList>
            <person name="Wiegand S."/>
            <person name="Jogler M."/>
            <person name="Boedeker C."/>
            <person name="Pinto D."/>
            <person name="Vollmers J."/>
            <person name="Rivas-Marin E."/>
            <person name="Kohn T."/>
            <person name="Peeters S.H."/>
            <person name="Heuer A."/>
            <person name="Rast P."/>
            <person name="Oberbeckmann S."/>
            <person name="Bunk B."/>
            <person name="Jeske O."/>
            <person name="Meyerdierks A."/>
            <person name="Storesund J.E."/>
            <person name="Kallscheuer N."/>
            <person name="Luecker S."/>
            <person name="Lage O.M."/>
            <person name="Pohl T."/>
            <person name="Merkel B.J."/>
            <person name="Hornburger P."/>
            <person name="Mueller R.-W."/>
            <person name="Bruemmer F."/>
            <person name="Labrenz M."/>
            <person name="Spormann A.M."/>
            <person name="Op Den Camp H."/>
            <person name="Overmann J."/>
            <person name="Amann R."/>
            <person name="Jetten M.S.M."/>
            <person name="Mascher T."/>
            <person name="Medema M.H."/>
            <person name="Devos D.P."/>
            <person name="Kaster A.-K."/>
            <person name="Ovreas L."/>
            <person name="Rohde M."/>
            <person name="Galperin M.Y."/>
            <person name="Jogler C."/>
        </authorList>
    </citation>
    <scope>NUCLEOTIDE SEQUENCE [LARGE SCALE GENOMIC DNA]</scope>
    <source>
        <strain evidence="2 3">Mal64</strain>
    </source>
</reference>
<dbReference type="OrthoDB" id="238106at2"/>